<evidence type="ECO:0000313" key="5">
    <source>
        <dbReference type="Proteomes" id="UP000317365"/>
    </source>
</evidence>
<dbReference type="SUPFAM" id="SSF52172">
    <property type="entry name" value="CheY-like"/>
    <property type="match status" value="1"/>
</dbReference>
<dbReference type="CDD" id="cd17546">
    <property type="entry name" value="REC_hyHK_CKI1_RcsC-like"/>
    <property type="match status" value="1"/>
</dbReference>
<dbReference type="InterPro" id="IPR011006">
    <property type="entry name" value="CheY-like_superfamily"/>
</dbReference>
<reference evidence="5" key="1">
    <citation type="submission" date="2019-02" db="EMBL/GenBank/DDBJ databases">
        <title>Complete genome sequence of Rhodoferax sp. Gr-4.</title>
        <authorList>
            <person name="Jin L."/>
        </authorList>
    </citation>
    <scope>NUCLEOTIDE SEQUENCE [LARGE SCALE GENOMIC DNA]</scope>
    <source>
        <strain evidence="5">Gr-4</strain>
    </source>
</reference>
<keyword evidence="1 2" id="KW-0597">Phosphoprotein</keyword>
<dbReference type="EMBL" id="CP036282">
    <property type="protein sequence ID" value="QDL55134.1"/>
    <property type="molecule type" value="Genomic_DNA"/>
</dbReference>
<dbReference type="Pfam" id="PF00072">
    <property type="entry name" value="Response_reg"/>
    <property type="match status" value="1"/>
</dbReference>
<dbReference type="AlphaFoldDB" id="A0A515ER37"/>
<reference evidence="5" key="2">
    <citation type="journal article" date="2020" name="Int. J. Syst. Evol. Microbiol.">
        <title>Genomic insights into a novel species Rhodoferax aquaticus sp. nov., isolated from freshwater.</title>
        <authorList>
            <person name="Li T."/>
            <person name="Zhuo Y."/>
            <person name="Jin C.Z."/>
            <person name="Wu X."/>
            <person name="Ko S.R."/>
            <person name="Jin F.J."/>
            <person name="Ahn C.Y."/>
            <person name="Oh H.M."/>
            <person name="Lee H.G."/>
            <person name="Jin L."/>
        </authorList>
    </citation>
    <scope>NUCLEOTIDE SEQUENCE [LARGE SCALE GENOMIC DNA]</scope>
    <source>
        <strain evidence="5">Gr-4</strain>
    </source>
</reference>
<dbReference type="PANTHER" id="PTHR45339:SF5">
    <property type="entry name" value="HISTIDINE KINASE"/>
    <property type="match status" value="1"/>
</dbReference>
<dbReference type="Gene3D" id="3.40.50.2300">
    <property type="match status" value="1"/>
</dbReference>
<protein>
    <submittedName>
        <fullName evidence="4">Response regulator</fullName>
    </submittedName>
</protein>
<organism evidence="4 5">
    <name type="scientific">Rhodoferax aquaticus</name>
    <dbReference type="NCBI Taxonomy" id="2527691"/>
    <lineage>
        <taxon>Bacteria</taxon>
        <taxon>Pseudomonadati</taxon>
        <taxon>Pseudomonadota</taxon>
        <taxon>Betaproteobacteria</taxon>
        <taxon>Burkholderiales</taxon>
        <taxon>Comamonadaceae</taxon>
        <taxon>Rhodoferax</taxon>
    </lineage>
</organism>
<evidence type="ECO:0000256" key="2">
    <source>
        <dbReference type="PROSITE-ProRule" id="PRU00169"/>
    </source>
</evidence>
<keyword evidence="5" id="KW-1185">Reference proteome</keyword>
<dbReference type="PROSITE" id="PS50110">
    <property type="entry name" value="RESPONSE_REGULATORY"/>
    <property type="match status" value="1"/>
</dbReference>
<evidence type="ECO:0000256" key="1">
    <source>
        <dbReference type="ARBA" id="ARBA00022553"/>
    </source>
</evidence>
<accession>A0A515ER37</accession>
<dbReference type="PANTHER" id="PTHR45339">
    <property type="entry name" value="HYBRID SIGNAL TRANSDUCTION HISTIDINE KINASE J"/>
    <property type="match status" value="1"/>
</dbReference>
<feature type="domain" description="Response regulatory" evidence="3">
    <location>
        <begin position="14"/>
        <end position="132"/>
    </location>
</feature>
<sequence length="135" mass="14412">MDGTQAANSGPKLKVLVAEDNLINQRLAINMLGALGHTGVIVGDGEKALKCLAKLKFDVVLMDVMMPVMDGLAAVAAIRAKEQTEGGHTRIIMATAHTESEEKAKFKRAGADGYVAKPIEIEQLSAELNRVMAIR</sequence>
<proteinExistence type="predicted"/>
<gene>
    <name evidence="4" type="ORF">EXZ61_13685</name>
</gene>
<dbReference type="Proteomes" id="UP000317365">
    <property type="component" value="Chromosome"/>
</dbReference>
<name>A0A515ER37_9BURK</name>
<dbReference type="SMART" id="SM00448">
    <property type="entry name" value="REC"/>
    <property type="match status" value="1"/>
</dbReference>
<dbReference type="InterPro" id="IPR001789">
    <property type="entry name" value="Sig_transdc_resp-reg_receiver"/>
</dbReference>
<dbReference type="KEGG" id="rhg:EXZ61_13685"/>
<evidence type="ECO:0000313" key="4">
    <source>
        <dbReference type="EMBL" id="QDL55134.1"/>
    </source>
</evidence>
<evidence type="ECO:0000259" key="3">
    <source>
        <dbReference type="PROSITE" id="PS50110"/>
    </source>
</evidence>
<dbReference type="RefSeq" id="WP_142812294.1">
    <property type="nucleotide sequence ID" value="NZ_CP036282.1"/>
</dbReference>
<dbReference type="GO" id="GO:0000160">
    <property type="term" value="P:phosphorelay signal transduction system"/>
    <property type="evidence" value="ECO:0007669"/>
    <property type="project" value="InterPro"/>
</dbReference>
<feature type="modified residue" description="4-aspartylphosphate" evidence="2">
    <location>
        <position position="63"/>
    </location>
</feature>